<dbReference type="InterPro" id="IPR014746">
    <property type="entry name" value="Gln_synth/guanido_kin_cat_dom"/>
</dbReference>
<keyword evidence="2" id="KW-0436">Ligase</keyword>
<accession>A0ABS0LFC9</accession>
<evidence type="ECO:0000259" key="5">
    <source>
        <dbReference type="PROSITE" id="PS51987"/>
    </source>
</evidence>
<dbReference type="PROSITE" id="PS51987">
    <property type="entry name" value="GS_CATALYTIC"/>
    <property type="match status" value="1"/>
</dbReference>
<dbReference type="Gene3D" id="3.30.590.10">
    <property type="entry name" value="Glutamine synthetase/guanido kinase, catalytic domain"/>
    <property type="match status" value="1"/>
</dbReference>
<sequence>MDLMQNLQHFTAGIQRYLPQVMSVVVPTRNGRVRFNSGKFVDNPLRVGIDSRIDGLRILPSDTPRVEFRLSGSDAQLHLLIGVLVRCGLEGIREQCEINPEPSDKLPDNLDQALELWQDSEEAWQMIGAEMHGLISALCKAELEAHGSAVTSVDVQRERLRA</sequence>
<dbReference type="PANTHER" id="PTHR43785">
    <property type="entry name" value="GAMMA-GLUTAMYLPUTRESCINE SYNTHETASE"/>
    <property type="match status" value="1"/>
</dbReference>
<dbReference type="InterPro" id="IPR008146">
    <property type="entry name" value="Gln_synth_cat_dom"/>
</dbReference>
<evidence type="ECO:0000313" key="6">
    <source>
        <dbReference type="EMBL" id="MBG9355376.1"/>
    </source>
</evidence>
<evidence type="ECO:0000256" key="2">
    <source>
        <dbReference type="ARBA" id="ARBA00022598"/>
    </source>
</evidence>
<reference evidence="6 7" key="1">
    <citation type="journal article" date="2020" name="J. Clin. Microbiol.">
        <title>Assessing the Genetic Diversity of Austrian Corynebacterium diphtheriae Clinical Isolates, 2011-2019.</title>
        <authorList>
            <person name="Schaeffer J."/>
            <person name="Huhulescu S."/>
            <person name="Stoeger A."/>
            <person name="Allerberger F."/>
            <person name="Ruppitsch W."/>
        </authorList>
    </citation>
    <scope>NUCLEOTIDE SEQUENCE [LARGE SCALE GENOMIC DNA]</scope>
    <source>
        <strain evidence="6 7">04-17</strain>
    </source>
</reference>
<proteinExistence type="inferred from homology"/>
<evidence type="ECO:0000256" key="3">
    <source>
        <dbReference type="PROSITE-ProRule" id="PRU01331"/>
    </source>
</evidence>
<gene>
    <name evidence="6" type="ORF">I4J41_12730</name>
</gene>
<comment type="similarity">
    <text evidence="1 3 4">Belongs to the glutamine synthetase family.</text>
</comment>
<dbReference type="Proteomes" id="UP000615580">
    <property type="component" value="Unassembled WGS sequence"/>
</dbReference>
<dbReference type="PANTHER" id="PTHR43785:SF12">
    <property type="entry name" value="TYPE-1 GLUTAMINE SYNTHETASE 2"/>
    <property type="match status" value="1"/>
</dbReference>
<feature type="domain" description="GS catalytic" evidence="5">
    <location>
        <begin position="1"/>
        <end position="162"/>
    </location>
</feature>
<dbReference type="SUPFAM" id="SSF55931">
    <property type="entry name" value="Glutamine synthetase/guanido kinase"/>
    <property type="match status" value="1"/>
</dbReference>
<evidence type="ECO:0000313" key="7">
    <source>
        <dbReference type="Proteomes" id="UP000615580"/>
    </source>
</evidence>
<dbReference type="Pfam" id="PF00120">
    <property type="entry name" value="Gln-synt_C"/>
    <property type="match status" value="1"/>
</dbReference>
<dbReference type="EMBL" id="JADQUG010000086">
    <property type="protein sequence ID" value="MBG9355376.1"/>
    <property type="molecule type" value="Genomic_DNA"/>
</dbReference>
<protein>
    <recommendedName>
        <fullName evidence="5">GS catalytic domain-containing protein</fullName>
    </recommendedName>
</protein>
<keyword evidence="7" id="KW-1185">Reference proteome</keyword>
<evidence type="ECO:0000256" key="4">
    <source>
        <dbReference type="RuleBase" id="RU000384"/>
    </source>
</evidence>
<comment type="caution">
    <text evidence="6">The sequence shown here is derived from an EMBL/GenBank/DDBJ whole genome shotgun (WGS) entry which is preliminary data.</text>
</comment>
<evidence type="ECO:0000256" key="1">
    <source>
        <dbReference type="ARBA" id="ARBA00009897"/>
    </source>
</evidence>
<name>A0ABS0LFC9_9CORY</name>
<organism evidence="6 7">
    <name type="scientific">Corynebacterium belfantii</name>
    <dbReference type="NCBI Taxonomy" id="2014537"/>
    <lineage>
        <taxon>Bacteria</taxon>
        <taxon>Bacillati</taxon>
        <taxon>Actinomycetota</taxon>
        <taxon>Actinomycetes</taxon>
        <taxon>Mycobacteriales</taxon>
        <taxon>Corynebacteriaceae</taxon>
        <taxon>Corynebacterium</taxon>
    </lineage>
</organism>